<sequence length="279" mass="31157">MDQTVLLLVGNKLDLASERRKVSYARARDYAKTITGDETAILEVSCRDDDGVIDVFYELAGRLVDRQKTLLDASEDSESGGLLGDGRAKDRNDRSRCPIRLTSSGDSRSYAANPALTGAPEKKDVKAKKDDSMTVSEERAAEFREAFSVFDTNGDGYITAEELGKAMRSLGYSPTEINLRDMINEVDRDGNGKIDFSEFLTLMARQTKSANEEDELREAFKVFDKDGNGFISREELRNVMTTLGEKLTQEEVTEMIREADVDGDGQINYEEFVKMMTSK</sequence>
<dbReference type="Pfam" id="PF13499">
    <property type="entry name" value="EF-hand_7"/>
    <property type="match status" value="2"/>
</dbReference>
<evidence type="ECO:0000313" key="8">
    <source>
        <dbReference type="EMBL" id="KAJ2787017.1"/>
    </source>
</evidence>
<evidence type="ECO:0000256" key="3">
    <source>
        <dbReference type="ARBA" id="ARBA00022737"/>
    </source>
</evidence>
<feature type="domain" description="EF-hand" evidence="7">
    <location>
        <begin position="211"/>
        <end position="246"/>
    </location>
</feature>
<protein>
    <recommendedName>
        <fullName evidence="2">Mitochondrial Rho GTPase 1</fullName>
    </recommendedName>
    <alternativeName>
        <fullName evidence="5">GTPase EF-hand protein of mitochondria 1</fullName>
    </alternativeName>
</protein>
<dbReference type="FunFam" id="1.10.238.10:FF:000001">
    <property type="entry name" value="Calmodulin 1"/>
    <property type="match status" value="1"/>
</dbReference>
<dbReference type="InterPro" id="IPR011992">
    <property type="entry name" value="EF-hand-dom_pair"/>
</dbReference>
<feature type="compositionally biased region" description="Basic and acidic residues" evidence="6">
    <location>
        <begin position="86"/>
        <end position="96"/>
    </location>
</feature>
<accession>A0A9W8HPY8</accession>
<dbReference type="OrthoDB" id="26525at2759"/>
<feature type="compositionally biased region" description="Basic and acidic residues" evidence="6">
    <location>
        <begin position="120"/>
        <end position="131"/>
    </location>
</feature>
<keyword evidence="4" id="KW-0106">Calcium</keyword>
<feature type="region of interest" description="Disordered" evidence="6">
    <location>
        <begin position="74"/>
        <end position="131"/>
    </location>
</feature>
<feature type="domain" description="EF-hand" evidence="7">
    <location>
        <begin position="247"/>
        <end position="279"/>
    </location>
</feature>
<dbReference type="CDD" id="cd00051">
    <property type="entry name" value="EFh"/>
    <property type="match status" value="1"/>
</dbReference>
<evidence type="ECO:0000256" key="4">
    <source>
        <dbReference type="ARBA" id="ARBA00022837"/>
    </source>
</evidence>
<dbReference type="EMBL" id="JANBUM010000036">
    <property type="protein sequence ID" value="KAJ2787017.1"/>
    <property type="molecule type" value="Genomic_DNA"/>
</dbReference>
<feature type="domain" description="EF-hand" evidence="7">
    <location>
        <begin position="138"/>
        <end position="173"/>
    </location>
</feature>
<dbReference type="AlphaFoldDB" id="A0A9W8HPY8"/>
<dbReference type="PROSITE" id="PS51419">
    <property type="entry name" value="RAB"/>
    <property type="match status" value="1"/>
</dbReference>
<dbReference type="Pfam" id="PF00071">
    <property type="entry name" value="Ras"/>
    <property type="match status" value="1"/>
</dbReference>
<dbReference type="PROSITE" id="PS50222">
    <property type="entry name" value="EF_HAND_2"/>
    <property type="match status" value="4"/>
</dbReference>
<dbReference type="PANTHER" id="PTHR23050">
    <property type="entry name" value="CALCIUM BINDING PROTEIN"/>
    <property type="match status" value="1"/>
</dbReference>
<proteinExistence type="predicted"/>
<dbReference type="InterPro" id="IPR050145">
    <property type="entry name" value="Centrin_CML-like"/>
</dbReference>
<evidence type="ECO:0000256" key="1">
    <source>
        <dbReference type="ARBA" id="ARBA00003481"/>
    </source>
</evidence>
<dbReference type="InterPro" id="IPR001806">
    <property type="entry name" value="Small_GTPase"/>
</dbReference>
<dbReference type="InterPro" id="IPR002048">
    <property type="entry name" value="EF_hand_dom"/>
</dbReference>
<reference evidence="8" key="1">
    <citation type="submission" date="2022-07" db="EMBL/GenBank/DDBJ databases">
        <title>Phylogenomic reconstructions and comparative analyses of Kickxellomycotina fungi.</title>
        <authorList>
            <person name="Reynolds N.K."/>
            <person name="Stajich J.E."/>
            <person name="Barry K."/>
            <person name="Grigoriev I.V."/>
            <person name="Crous P."/>
            <person name="Smith M.E."/>
        </authorList>
    </citation>
    <scope>NUCLEOTIDE SEQUENCE</scope>
    <source>
        <strain evidence="8">BCRC 34489</strain>
    </source>
</reference>
<comment type="caution">
    <text evidence="8">The sequence shown here is derived from an EMBL/GenBank/DDBJ whole genome shotgun (WGS) entry which is preliminary data.</text>
</comment>
<dbReference type="SUPFAM" id="SSF47473">
    <property type="entry name" value="EF-hand"/>
    <property type="match status" value="1"/>
</dbReference>
<evidence type="ECO:0000313" key="9">
    <source>
        <dbReference type="Proteomes" id="UP001140172"/>
    </source>
</evidence>
<keyword evidence="9" id="KW-1185">Reference proteome</keyword>
<keyword evidence="3" id="KW-0677">Repeat</keyword>
<evidence type="ECO:0000256" key="5">
    <source>
        <dbReference type="ARBA" id="ARBA00032646"/>
    </source>
</evidence>
<dbReference type="GO" id="GO:0005525">
    <property type="term" value="F:GTP binding"/>
    <property type="evidence" value="ECO:0007669"/>
    <property type="project" value="InterPro"/>
</dbReference>
<feature type="domain" description="EF-hand" evidence="7">
    <location>
        <begin position="174"/>
        <end position="209"/>
    </location>
</feature>
<evidence type="ECO:0000256" key="6">
    <source>
        <dbReference type="SAM" id="MobiDB-lite"/>
    </source>
</evidence>
<dbReference type="SUPFAM" id="SSF52540">
    <property type="entry name" value="P-loop containing nucleoside triphosphate hydrolases"/>
    <property type="match status" value="1"/>
</dbReference>
<comment type="function">
    <text evidence="1">Mitochondrial GTPase involved in mitochondrial trafficking. Probably involved in control of anterograde transport of mitochondria and their subcellular distribution.</text>
</comment>
<name>A0A9W8HPY8_9FUNG</name>
<dbReference type="GO" id="GO:0003924">
    <property type="term" value="F:GTPase activity"/>
    <property type="evidence" value="ECO:0007669"/>
    <property type="project" value="InterPro"/>
</dbReference>
<dbReference type="InterPro" id="IPR018247">
    <property type="entry name" value="EF_Hand_1_Ca_BS"/>
</dbReference>
<dbReference type="InterPro" id="IPR027417">
    <property type="entry name" value="P-loop_NTPase"/>
</dbReference>
<dbReference type="Proteomes" id="UP001140172">
    <property type="component" value="Unassembled WGS sequence"/>
</dbReference>
<gene>
    <name evidence="8" type="ORF">GGI15_001064</name>
</gene>
<dbReference type="Gene3D" id="3.40.50.300">
    <property type="entry name" value="P-loop containing nucleotide triphosphate hydrolases"/>
    <property type="match status" value="1"/>
</dbReference>
<dbReference type="Gene3D" id="1.10.238.10">
    <property type="entry name" value="EF-hand"/>
    <property type="match status" value="3"/>
</dbReference>
<dbReference type="PROSITE" id="PS00018">
    <property type="entry name" value="EF_HAND_1"/>
    <property type="match status" value="4"/>
</dbReference>
<dbReference type="SMART" id="SM00054">
    <property type="entry name" value="EFh"/>
    <property type="match status" value="4"/>
</dbReference>
<evidence type="ECO:0000256" key="2">
    <source>
        <dbReference type="ARBA" id="ARBA00019119"/>
    </source>
</evidence>
<evidence type="ECO:0000259" key="7">
    <source>
        <dbReference type="PROSITE" id="PS50222"/>
    </source>
</evidence>
<organism evidence="8 9">
    <name type="scientific">Coemansia interrupta</name>
    <dbReference type="NCBI Taxonomy" id="1126814"/>
    <lineage>
        <taxon>Eukaryota</taxon>
        <taxon>Fungi</taxon>
        <taxon>Fungi incertae sedis</taxon>
        <taxon>Zoopagomycota</taxon>
        <taxon>Kickxellomycotina</taxon>
        <taxon>Kickxellomycetes</taxon>
        <taxon>Kickxellales</taxon>
        <taxon>Kickxellaceae</taxon>
        <taxon>Coemansia</taxon>
    </lineage>
</organism>
<dbReference type="GO" id="GO:0005509">
    <property type="term" value="F:calcium ion binding"/>
    <property type="evidence" value="ECO:0007669"/>
    <property type="project" value="InterPro"/>
</dbReference>